<keyword evidence="3" id="KW-0472">Membrane</keyword>
<evidence type="ECO:0000313" key="5">
    <source>
        <dbReference type="EMBL" id="KAJ3207163.1"/>
    </source>
</evidence>
<sequence>MEDTNTKLTENKSEEQLIEIQNDNEISKLQDSPRAWSVVAGSFLIHFFVLGLLYSFGIYQQYFLSDLPHLGNSAGIAIIGSLALGTLSLFGLVSGRLADRIGYKTTILIGGFIIFVSLILASFATELWHYVLTQGFLFGFGCSLSYFPAVSAPSYWFTKQRGLATGIAVSGSGIGGFSFSLIIQKLLDAFGIQWTLRITGLILLVAISGSAMLISLPAFKGKSRVSPPFPKQLLKDPVFIFLFLMALIGSFGYMVPVIFVPRYATEHLNLTSSQGALAVSLFNAASTVGRIFAGFFADRFFGRLNSFIGSFLTSGIAVVLLWSLSSSFEILILFNVVNGFLAGGIISLLPVVISDIFGLQALASIIGLFYMSSFVGNFAGSPLAGVIIELSTNSVGKINWIPAIIYSGGLEIFSSIFGFGAIILLKRKNKAVTTSTANI</sequence>
<comment type="subcellular location">
    <subcellularLocation>
        <location evidence="1">Membrane</location>
        <topology evidence="1">Multi-pass membrane protein</topology>
    </subcellularLocation>
</comment>
<dbReference type="Gene3D" id="1.20.1250.20">
    <property type="entry name" value="MFS general substrate transporter like domains"/>
    <property type="match status" value="2"/>
</dbReference>
<evidence type="ECO:0000256" key="2">
    <source>
        <dbReference type="ARBA" id="ARBA00006727"/>
    </source>
</evidence>
<feature type="transmembrane region" description="Helical" evidence="3">
    <location>
        <begin position="35"/>
        <end position="54"/>
    </location>
</feature>
<gene>
    <name evidence="5" type="ORF">HK099_000337</name>
</gene>
<feature type="transmembrane region" description="Helical" evidence="3">
    <location>
        <begin position="74"/>
        <end position="93"/>
    </location>
</feature>
<dbReference type="PANTHER" id="PTHR11360">
    <property type="entry name" value="MONOCARBOXYLATE TRANSPORTER"/>
    <property type="match status" value="1"/>
</dbReference>
<proteinExistence type="inferred from homology"/>
<keyword evidence="3" id="KW-0812">Transmembrane</keyword>
<dbReference type="PANTHER" id="PTHR11360:SF284">
    <property type="entry name" value="EG:103B4.3 PROTEIN-RELATED"/>
    <property type="match status" value="1"/>
</dbReference>
<feature type="transmembrane region" description="Helical" evidence="3">
    <location>
        <begin position="330"/>
        <end position="353"/>
    </location>
</feature>
<accession>A0AAD5TVF7</accession>
<keyword evidence="3" id="KW-1133">Transmembrane helix</keyword>
<keyword evidence="6" id="KW-1185">Reference proteome</keyword>
<feature type="domain" description="Major facilitator superfamily (MFS) profile" evidence="4">
    <location>
        <begin position="35"/>
        <end position="426"/>
    </location>
</feature>
<dbReference type="CDD" id="cd17352">
    <property type="entry name" value="MFS_MCT_SLC16"/>
    <property type="match status" value="1"/>
</dbReference>
<comment type="similarity">
    <text evidence="2">Belongs to the major facilitator superfamily. Monocarboxylate porter (TC 2.A.1.13) family.</text>
</comment>
<dbReference type="AlphaFoldDB" id="A0AAD5TVF7"/>
<evidence type="ECO:0000259" key="4">
    <source>
        <dbReference type="PROSITE" id="PS50850"/>
    </source>
</evidence>
<feature type="transmembrane region" description="Helical" evidence="3">
    <location>
        <begin position="105"/>
        <end position="124"/>
    </location>
</feature>
<dbReference type="SUPFAM" id="SSF103473">
    <property type="entry name" value="MFS general substrate transporter"/>
    <property type="match status" value="1"/>
</dbReference>
<dbReference type="PROSITE" id="PS50850">
    <property type="entry name" value="MFS"/>
    <property type="match status" value="1"/>
</dbReference>
<dbReference type="InterPro" id="IPR020846">
    <property type="entry name" value="MFS_dom"/>
</dbReference>
<dbReference type="InterPro" id="IPR036259">
    <property type="entry name" value="MFS_trans_sf"/>
</dbReference>
<evidence type="ECO:0000313" key="6">
    <source>
        <dbReference type="Proteomes" id="UP001211065"/>
    </source>
</evidence>
<organism evidence="5 6">
    <name type="scientific">Clydaea vesicula</name>
    <dbReference type="NCBI Taxonomy" id="447962"/>
    <lineage>
        <taxon>Eukaryota</taxon>
        <taxon>Fungi</taxon>
        <taxon>Fungi incertae sedis</taxon>
        <taxon>Chytridiomycota</taxon>
        <taxon>Chytridiomycota incertae sedis</taxon>
        <taxon>Chytridiomycetes</taxon>
        <taxon>Lobulomycetales</taxon>
        <taxon>Lobulomycetaceae</taxon>
        <taxon>Clydaea</taxon>
    </lineage>
</organism>
<reference evidence="5" key="1">
    <citation type="submission" date="2020-05" db="EMBL/GenBank/DDBJ databases">
        <title>Phylogenomic resolution of chytrid fungi.</title>
        <authorList>
            <person name="Stajich J.E."/>
            <person name="Amses K."/>
            <person name="Simmons R."/>
            <person name="Seto K."/>
            <person name="Myers J."/>
            <person name="Bonds A."/>
            <person name="Quandt C.A."/>
            <person name="Barry K."/>
            <person name="Liu P."/>
            <person name="Grigoriev I."/>
            <person name="Longcore J.E."/>
            <person name="James T.Y."/>
        </authorList>
    </citation>
    <scope>NUCLEOTIDE SEQUENCE</scope>
    <source>
        <strain evidence="5">JEL0476</strain>
    </source>
</reference>
<feature type="transmembrane region" description="Helical" evidence="3">
    <location>
        <begin position="162"/>
        <end position="183"/>
    </location>
</feature>
<dbReference type="InterPro" id="IPR011701">
    <property type="entry name" value="MFS"/>
</dbReference>
<feature type="transmembrane region" description="Helical" evidence="3">
    <location>
        <begin position="130"/>
        <end position="150"/>
    </location>
</feature>
<feature type="transmembrane region" description="Helical" evidence="3">
    <location>
        <begin position="239"/>
        <end position="264"/>
    </location>
</feature>
<dbReference type="InterPro" id="IPR050327">
    <property type="entry name" value="Proton-linked_MCT"/>
</dbReference>
<evidence type="ECO:0000256" key="1">
    <source>
        <dbReference type="ARBA" id="ARBA00004141"/>
    </source>
</evidence>
<feature type="transmembrane region" description="Helical" evidence="3">
    <location>
        <begin position="195"/>
        <end position="219"/>
    </location>
</feature>
<protein>
    <recommendedName>
        <fullName evidence="4">Major facilitator superfamily (MFS) profile domain-containing protein</fullName>
    </recommendedName>
</protein>
<feature type="transmembrane region" description="Helical" evidence="3">
    <location>
        <begin position="304"/>
        <end position="324"/>
    </location>
</feature>
<comment type="caution">
    <text evidence="5">The sequence shown here is derived from an EMBL/GenBank/DDBJ whole genome shotgun (WGS) entry which is preliminary data.</text>
</comment>
<evidence type="ECO:0000256" key="3">
    <source>
        <dbReference type="SAM" id="Phobius"/>
    </source>
</evidence>
<dbReference type="GO" id="GO:0016020">
    <property type="term" value="C:membrane"/>
    <property type="evidence" value="ECO:0007669"/>
    <property type="project" value="UniProtKB-SubCell"/>
</dbReference>
<dbReference type="EMBL" id="JADGJW010001075">
    <property type="protein sequence ID" value="KAJ3207163.1"/>
    <property type="molecule type" value="Genomic_DNA"/>
</dbReference>
<feature type="transmembrane region" description="Helical" evidence="3">
    <location>
        <begin position="276"/>
        <end position="297"/>
    </location>
</feature>
<feature type="transmembrane region" description="Helical" evidence="3">
    <location>
        <begin position="365"/>
        <end position="388"/>
    </location>
</feature>
<name>A0AAD5TVF7_9FUNG</name>
<dbReference type="Proteomes" id="UP001211065">
    <property type="component" value="Unassembled WGS sequence"/>
</dbReference>
<feature type="transmembrane region" description="Helical" evidence="3">
    <location>
        <begin position="400"/>
        <end position="425"/>
    </location>
</feature>
<dbReference type="GO" id="GO:0022857">
    <property type="term" value="F:transmembrane transporter activity"/>
    <property type="evidence" value="ECO:0007669"/>
    <property type="project" value="InterPro"/>
</dbReference>
<dbReference type="Pfam" id="PF07690">
    <property type="entry name" value="MFS_1"/>
    <property type="match status" value="1"/>
</dbReference>